<protein>
    <recommendedName>
        <fullName evidence="2">prephenate dehydratase</fullName>
        <ecNumber evidence="2">4.2.1.51</ecNumber>
    </recommendedName>
</protein>
<keyword evidence="4" id="KW-0057">Aromatic amino acid biosynthesis</keyword>
<accession>A0ABT0UCY2</accession>
<comment type="pathway">
    <text evidence="1">Amino-acid biosynthesis; L-phenylalanine biosynthesis; phenylpyruvate from prephenate: step 1/1.</text>
</comment>
<dbReference type="EC" id="4.2.1.51" evidence="2"/>
<dbReference type="Gene3D" id="3.40.190.10">
    <property type="entry name" value="Periplasmic binding protein-like II"/>
    <property type="match status" value="2"/>
</dbReference>
<dbReference type="SUPFAM" id="SSF53850">
    <property type="entry name" value="Periplasmic binding protein-like II"/>
    <property type="match status" value="1"/>
</dbReference>
<evidence type="ECO:0000256" key="6">
    <source>
        <dbReference type="ARBA" id="ARBA00023239"/>
    </source>
</evidence>
<sequence>MQANQNIVAYLGPAGTHTHVAAMDIFGPVDFGGFQYRNVTTLSDILEAVASGEAGWGVAPYFNTTSGTVEATFPAVVDDVARSHFAELEVCLSVPVRIAHDLLGNCAGAPELILSKPEAYAQCKKTLLREFPNHRFEKADSTAQAAARAEKERGPTAALASKQLLPFHRKLQLTQEACQDVKVNVTRFMVVRRKDSAQTLVDEASGGLKRRTWILINNSDTRSNLAKLLAAAERWGLGTSAISGKVTDPESGEMRLLVELDSGINTWKTKHFLSEVAYLGPIVIGSPHVLERPCPMGARKWAEAHAIEHDSTGRLDLFNRLDPIVRQGLVGVQRQRLFEHPEVKTMESVWQYLGVEPDRMLNTQCYVDREGGQFLFCVVRGDQRVGFGKVKALFGKQWQRAEELDLQNAGQRVGAISPLTVPAGAKVVFDQLVPKGCYLFLGSGDETISVSIHADEPIFANADRCDIHAQ</sequence>
<keyword evidence="10" id="KW-1185">Reference proteome</keyword>
<dbReference type="Proteomes" id="UP001202961">
    <property type="component" value="Unassembled WGS sequence"/>
</dbReference>
<dbReference type="PROSITE" id="PS51171">
    <property type="entry name" value="PREPHENATE_DEHYDR_3"/>
    <property type="match status" value="1"/>
</dbReference>
<dbReference type="Gene3D" id="3.90.960.10">
    <property type="entry name" value="YbaK/aminoacyl-tRNA synthetase-associated domain"/>
    <property type="match status" value="1"/>
</dbReference>
<dbReference type="InterPro" id="IPR007214">
    <property type="entry name" value="YbaK/aa-tRNA-synth-assoc-dom"/>
</dbReference>
<keyword evidence="3" id="KW-0028">Amino-acid biosynthesis</keyword>
<name>A0ABT0UCY2_9BACT</name>
<comment type="caution">
    <text evidence="9">The sequence shown here is derived from an EMBL/GenBank/DDBJ whole genome shotgun (WGS) entry which is preliminary data.</text>
</comment>
<evidence type="ECO:0000256" key="7">
    <source>
        <dbReference type="ARBA" id="ARBA00047848"/>
    </source>
</evidence>
<proteinExistence type="predicted"/>
<evidence type="ECO:0000256" key="5">
    <source>
        <dbReference type="ARBA" id="ARBA00023222"/>
    </source>
</evidence>
<evidence type="ECO:0000313" key="10">
    <source>
        <dbReference type="Proteomes" id="UP001202961"/>
    </source>
</evidence>
<dbReference type="PANTHER" id="PTHR21022:SF19">
    <property type="entry name" value="PREPHENATE DEHYDRATASE-RELATED"/>
    <property type="match status" value="1"/>
</dbReference>
<evidence type="ECO:0000256" key="1">
    <source>
        <dbReference type="ARBA" id="ARBA00004741"/>
    </source>
</evidence>
<dbReference type="PANTHER" id="PTHR21022">
    <property type="entry name" value="PREPHENATE DEHYDRATASE P PROTEIN"/>
    <property type="match status" value="1"/>
</dbReference>
<evidence type="ECO:0000259" key="8">
    <source>
        <dbReference type="PROSITE" id="PS51171"/>
    </source>
</evidence>
<dbReference type="InterPro" id="IPR001086">
    <property type="entry name" value="Preph_deHydtase"/>
</dbReference>
<dbReference type="CDD" id="cd04332">
    <property type="entry name" value="YbaK_like"/>
    <property type="match status" value="1"/>
</dbReference>
<comment type="catalytic activity">
    <reaction evidence="7">
        <text>prephenate + H(+) = 3-phenylpyruvate + CO2 + H2O</text>
        <dbReference type="Rhea" id="RHEA:21648"/>
        <dbReference type="ChEBI" id="CHEBI:15377"/>
        <dbReference type="ChEBI" id="CHEBI:15378"/>
        <dbReference type="ChEBI" id="CHEBI:16526"/>
        <dbReference type="ChEBI" id="CHEBI:18005"/>
        <dbReference type="ChEBI" id="CHEBI:29934"/>
        <dbReference type="EC" id="4.2.1.51"/>
    </reaction>
</comment>
<reference evidence="9 10" key="1">
    <citation type="journal article" date="2022" name="Syst. Appl. Microbiol.">
        <title>Rhodopirellula aestuarii sp. nov., a novel member of the genus Rhodopirellula isolated from brackish sediments collected in the Tagus River estuary, Portugal.</title>
        <authorList>
            <person name="Vitorino I.R."/>
            <person name="Klimek D."/>
            <person name="Calusinska M."/>
            <person name="Lobo-da-Cunha A."/>
            <person name="Vasconcelos V."/>
            <person name="Lage O.M."/>
        </authorList>
    </citation>
    <scope>NUCLEOTIDE SEQUENCE [LARGE SCALE GENOMIC DNA]</scope>
    <source>
        <strain evidence="9 10">ICT_H3.1</strain>
    </source>
</reference>
<evidence type="ECO:0000256" key="3">
    <source>
        <dbReference type="ARBA" id="ARBA00022605"/>
    </source>
</evidence>
<dbReference type="EMBL" id="JAMQBK010000096">
    <property type="protein sequence ID" value="MCM2374657.1"/>
    <property type="molecule type" value="Genomic_DNA"/>
</dbReference>
<evidence type="ECO:0000256" key="2">
    <source>
        <dbReference type="ARBA" id="ARBA00013147"/>
    </source>
</evidence>
<dbReference type="Pfam" id="PF04073">
    <property type="entry name" value="tRNA_edit"/>
    <property type="match status" value="1"/>
</dbReference>
<gene>
    <name evidence="9" type="ORF">NB063_28885</name>
</gene>
<evidence type="ECO:0000256" key="4">
    <source>
        <dbReference type="ARBA" id="ARBA00023141"/>
    </source>
</evidence>
<dbReference type="SUPFAM" id="SSF55826">
    <property type="entry name" value="YbaK/ProRS associated domain"/>
    <property type="match status" value="1"/>
</dbReference>
<feature type="domain" description="Prephenate dehydratase" evidence="8">
    <location>
        <begin position="7"/>
        <end position="193"/>
    </location>
</feature>
<dbReference type="RefSeq" id="WP_250932654.1">
    <property type="nucleotide sequence ID" value="NZ_JAMQBK010000096.1"/>
</dbReference>
<evidence type="ECO:0000313" key="9">
    <source>
        <dbReference type="EMBL" id="MCM2374657.1"/>
    </source>
</evidence>
<dbReference type="Pfam" id="PF00800">
    <property type="entry name" value="PDT"/>
    <property type="match status" value="1"/>
</dbReference>
<keyword evidence="6" id="KW-0456">Lyase</keyword>
<dbReference type="InterPro" id="IPR036754">
    <property type="entry name" value="YbaK/aa-tRNA-synt-asso_dom_sf"/>
</dbReference>
<keyword evidence="5" id="KW-0584">Phenylalanine biosynthesis</keyword>
<organism evidence="9 10">
    <name type="scientific">Aporhodopirellula aestuarii</name>
    <dbReference type="NCBI Taxonomy" id="2950107"/>
    <lineage>
        <taxon>Bacteria</taxon>
        <taxon>Pseudomonadati</taxon>
        <taxon>Planctomycetota</taxon>
        <taxon>Planctomycetia</taxon>
        <taxon>Pirellulales</taxon>
        <taxon>Pirellulaceae</taxon>
        <taxon>Aporhodopirellula</taxon>
    </lineage>
</organism>